<evidence type="ECO:0000313" key="4">
    <source>
        <dbReference type="Proteomes" id="UP000676967"/>
    </source>
</evidence>
<evidence type="ECO:0000256" key="1">
    <source>
        <dbReference type="ARBA" id="ARBA00022679"/>
    </source>
</evidence>
<dbReference type="Proteomes" id="UP000676967">
    <property type="component" value="Chromosome"/>
</dbReference>
<dbReference type="SUPFAM" id="SSF53335">
    <property type="entry name" value="S-adenosyl-L-methionine-dependent methyltransferases"/>
    <property type="match status" value="1"/>
</dbReference>
<dbReference type="GO" id="GO:0032259">
    <property type="term" value="P:methylation"/>
    <property type="evidence" value="ECO:0007669"/>
    <property type="project" value="UniProtKB-KW"/>
</dbReference>
<dbReference type="EMBL" id="AP023356">
    <property type="protein sequence ID" value="BCJ46545.1"/>
    <property type="molecule type" value="Genomic_DNA"/>
</dbReference>
<accession>A0ABM7M4H0</accession>
<dbReference type="GO" id="GO:0008168">
    <property type="term" value="F:methyltransferase activity"/>
    <property type="evidence" value="ECO:0007669"/>
    <property type="project" value="UniProtKB-KW"/>
</dbReference>
<gene>
    <name evidence="3" type="ORF">Aiant_72020</name>
</gene>
<evidence type="ECO:0000313" key="3">
    <source>
        <dbReference type="EMBL" id="BCJ46545.1"/>
    </source>
</evidence>
<keyword evidence="3" id="KW-0489">Methyltransferase</keyword>
<keyword evidence="1" id="KW-0808">Transferase</keyword>
<dbReference type="InterPro" id="IPR013217">
    <property type="entry name" value="Methyltransf_12"/>
</dbReference>
<dbReference type="PANTHER" id="PTHR43861:SF3">
    <property type="entry name" value="PUTATIVE (AFU_ORTHOLOGUE AFUA_2G14390)-RELATED"/>
    <property type="match status" value="1"/>
</dbReference>
<dbReference type="Pfam" id="PF08242">
    <property type="entry name" value="Methyltransf_12"/>
    <property type="match status" value="1"/>
</dbReference>
<proteinExistence type="predicted"/>
<dbReference type="RefSeq" id="WP_189334023.1">
    <property type="nucleotide sequence ID" value="NZ_AP023356.1"/>
</dbReference>
<sequence length="287" mass="32138">MTFDEATEQRMAAIAANWDERTPIHLSSRFYDVVNRAPESWFADYEWADLGDLTGRDVLHLQCHLGTETAAFARRGARSVVGLDLSEVAVREARRLVAGRFKPDQIEYVHANVYDAEQALGGRTFDVVYTGKGALCYLPDLDRWADTVSALLRPGGLVYIVEFHPVLRSLGLVPRGPDDRELVLRKDYLEGRGPIELDATYTYTDGPPLTGATRSYEWEHGLGEIVSALVGAGIVVRKLSESDRIPWPRWPHMADTGDGFWRLPDDQPRLPLLFALLGVKQHRPEAA</sequence>
<keyword evidence="4" id="KW-1185">Reference proteome</keyword>
<dbReference type="CDD" id="cd02440">
    <property type="entry name" value="AdoMet_MTases"/>
    <property type="match status" value="1"/>
</dbReference>
<organism evidence="3 4">
    <name type="scientific">Actinoplanes ianthinogenes</name>
    <dbReference type="NCBI Taxonomy" id="122358"/>
    <lineage>
        <taxon>Bacteria</taxon>
        <taxon>Bacillati</taxon>
        <taxon>Actinomycetota</taxon>
        <taxon>Actinomycetes</taxon>
        <taxon>Micromonosporales</taxon>
        <taxon>Micromonosporaceae</taxon>
        <taxon>Actinoplanes</taxon>
    </lineage>
</organism>
<feature type="domain" description="Methyltransferase type 12" evidence="2">
    <location>
        <begin position="59"/>
        <end position="157"/>
    </location>
</feature>
<name>A0ABM7M4H0_9ACTN</name>
<protein>
    <submittedName>
        <fullName evidence="3">Methyltransferase</fullName>
    </submittedName>
</protein>
<reference evidence="3 4" key="1">
    <citation type="submission" date="2020-08" db="EMBL/GenBank/DDBJ databases">
        <title>Whole genome shotgun sequence of Actinoplanes ianthinogenes NBRC 13996.</title>
        <authorList>
            <person name="Komaki H."/>
            <person name="Tamura T."/>
        </authorList>
    </citation>
    <scope>NUCLEOTIDE SEQUENCE [LARGE SCALE GENOMIC DNA]</scope>
    <source>
        <strain evidence="3 4">NBRC 13996</strain>
    </source>
</reference>
<evidence type="ECO:0000259" key="2">
    <source>
        <dbReference type="Pfam" id="PF08242"/>
    </source>
</evidence>
<dbReference type="PANTHER" id="PTHR43861">
    <property type="entry name" value="TRANS-ACONITATE 2-METHYLTRANSFERASE-RELATED"/>
    <property type="match status" value="1"/>
</dbReference>
<dbReference type="Gene3D" id="3.40.50.150">
    <property type="entry name" value="Vaccinia Virus protein VP39"/>
    <property type="match status" value="1"/>
</dbReference>
<dbReference type="InterPro" id="IPR029063">
    <property type="entry name" value="SAM-dependent_MTases_sf"/>
</dbReference>